<organism evidence="2 3">
    <name type="scientific">Adineta ricciae</name>
    <name type="common">Rotifer</name>
    <dbReference type="NCBI Taxonomy" id="249248"/>
    <lineage>
        <taxon>Eukaryota</taxon>
        <taxon>Metazoa</taxon>
        <taxon>Spiralia</taxon>
        <taxon>Gnathifera</taxon>
        <taxon>Rotifera</taxon>
        <taxon>Eurotatoria</taxon>
        <taxon>Bdelloidea</taxon>
        <taxon>Adinetida</taxon>
        <taxon>Adinetidae</taxon>
        <taxon>Adineta</taxon>
    </lineage>
</organism>
<comment type="caution">
    <text evidence="2">The sequence shown here is derived from an EMBL/GenBank/DDBJ whole genome shotgun (WGS) entry which is preliminary data.</text>
</comment>
<evidence type="ECO:0000313" key="2">
    <source>
        <dbReference type="EMBL" id="CAF1681617.1"/>
    </source>
</evidence>
<dbReference type="AlphaFoldDB" id="A0A816H2R9"/>
<dbReference type="EMBL" id="CAJNOR010015215">
    <property type="protein sequence ID" value="CAF1681617.1"/>
    <property type="molecule type" value="Genomic_DNA"/>
</dbReference>
<feature type="signal peptide" evidence="1">
    <location>
        <begin position="1"/>
        <end position="29"/>
    </location>
</feature>
<protein>
    <recommendedName>
        <fullName evidence="4">Secreted protein</fullName>
    </recommendedName>
</protein>
<gene>
    <name evidence="2" type="ORF">XAT740_LOCUS60680</name>
</gene>
<keyword evidence="3" id="KW-1185">Reference proteome</keyword>
<evidence type="ECO:0000256" key="1">
    <source>
        <dbReference type="SAM" id="SignalP"/>
    </source>
</evidence>
<feature type="non-terminal residue" evidence="2">
    <location>
        <position position="1"/>
    </location>
</feature>
<evidence type="ECO:0000313" key="3">
    <source>
        <dbReference type="Proteomes" id="UP000663828"/>
    </source>
</evidence>
<accession>A0A816H2R9</accession>
<proteinExistence type="predicted"/>
<reference evidence="2" key="1">
    <citation type="submission" date="2021-02" db="EMBL/GenBank/DDBJ databases">
        <authorList>
            <person name="Nowell W R."/>
        </authorList>
    </citation>
    <scope>NUCLEOTIDE SEQUENCE</scope>
</reference>
<feature type="chain" id="PRO_5032965115" description="Secreted protein" evidence="1">
    <location>
        <begin position="30"/>
        <end position="111"/>
    </location>
</feature>
<name>A0A816H2R9_ADIRI</name>
<keyword evidence="1" id="KW-0732">Signal</keyword>
<evidence type="ECO:0008006" key="4">
    <source>
        <dbReference type="Google" id="ProtNLM"/>
    </source>
</evidence>
<dbReference type="Proteomes" id="UP000663828">
    <property type="component" value="Unassembled WGS sequence"/>
</dbReference>
<sequence>SLTRFPNMQISTIITFAVVLFAVVCYSSANPTSEEELNIIDPATLDAPDRVRRGCDCRTTTGRCVDTGKYECYFQTSGASIVQCVGGNRWVTIGKCSSSCRSWGNDQPYCS</sequence>